<accession>A0A3G2I6L7</accession>
<dbReference type="InterPro" id="IPR000537">
    <property type="entry name" value="UbiA_prenyltransferase"/>
</dbReference>
<dbReference type="PANTHER" id="PTHR43448:SF2">
    <property type="entry name" value="PROTOHEME IX FARNESYLTRANSFERASE, MITOCHONDRIAL"/>
    <property type="match status" value="1"/>
</dbReference>
<organism evidence="10 11">
    <name type="scientific">Buchnera aphidicola subsp. Rhopalosiphum maidis</name>
    <dbReference type="NCBI Taxonomy" id="118109"/>
    <lineage>
        <taxon>Bacteria</taxon>
        <taxon>Pseudomonadati</taxon>
        <taxon>Pseudomonadota</taxon>
        <taxon>Gammaproteobacteria</taxon>
        <taxon>Enterobacterales</taxon>
        <taxon>Erwiniaceae</taxon>
        <taxon>Buchnera</taxon>
    </lineage>
</organism>
<feature type="transmembrane region" description="Helical" evidence="9">
    <location>
        <begin position="79"/>
        <end position="100"/>
    </location>
</feature>
<keyword evidence="6 9" id="KW-0350">Heme biosynthesis</keyword>
<dbReference type="UniPathway" id="UPA00834">
    <property type="reaction ID" value="UER00712"/>
</dbReference>
<evidence type="ECO:0000256" key="2">
    <source>
        <dbReference type="ARBA" id="ARBA00022475"/>
    </source>
</evidence>
<feature type="transmembrane region" description="Helical" evidence="9">
    <location>
        <begin position="231"/>
        <end position="251"/>
    </location>
</feature>
<feature type="transmembrane region" description="Helical" evidence="9">
    <location>
        <begin position="263"/>
        <end position="284"/>
    </location>
</feature>
<dbReference type="NCBIfam" id="TIGR01473">
    <property type="entry name" value="cyoE_ctaB"/>
    <property type="match status" value="1"/>
</dbReference>
<dbReference type="Gene3D" id="1.10.357.140">
    <property type="entry name" value="UbiA prenyltransferase"/>
    <property type="match status" value="1"/>
</dbReference>
<dbReference type="NCBIfam" id="NF003348">
    <property type="entry name" value="PRK04375.1-1"/>
    <property type="match status" value="1"/>
</dbReference>
<dbReference type="GO" id="GO:0048034">
    <property type="term" value="P:heme O biosynthetic process"/>
    <property type="evidence" value="ECO:0007669"/>
    <property type="project" value="UniProtKB-UniRule"/>
</dbReference>
<feature type="transmembrane region" description="Helical" evidence="9">
    <location>
        <begin position="159"/>
        <end position="184"/>
    </location>
</feature>
<dbReference type="InterPro" id="IPR044878">
    <property type="entry name" value="UbiA_sf"/>
</dbReference>
<dbReference type="RefSeq" id="WP_158361122.1">
    <property type="nucleotide sequence ID" value="NZ_CP032759.1"/>
</dbReference>
<name>A0A3G2I6L7_BUCRM</name>
<evidence type="ECO:0000256" key="6">
    <source>
        <dbReference type="ARBA" id="ARBA00023133"/>
    </source>
</evidence>
<dbReference type="PROSITE" id="PS00943">
    <property type="entry name" value="UBIA"/>
    <property type="match status" value="1"/>
</dbReference>
<comment type="catalytic activity">
    <reaction evidence="8 9">
        <text>heme b + (2E,6E)-farnesyl diphosphate + H2O = Fe(II)-heme o + diphosphate</text>
        <dbReference type="Rhea" id="RHEA:28070"/>
        <dbReference type="ChEBI" id="CHEBI:15377"/>
        <dbReference type="ChEBI" id="CHEBI:33019"/>
        <dbReference type="ChEBI" id="CHEBI:60344"/>
        <dbReference type="ChEBI" id="CHEBI:60530"/>
        <dbReference type="ChEBI" id="CHEBI:175763"/>
        <dbReference type="EC" id="2.5.1.141"/>
    </reaction>
</comment>
<keyword evidence="4 9" id="KW-0812">Transmembrane</keyword>
<comment type="miscellaneous">
    <text evidence="9">Carbon 2 of the heme B porphyrin ring is defined according to the Fischer nomenclature.</text>
</comment>
<evidence type="ECO:0000256" key="7">
    <source>
        <dbReference type="ARBA" id="ARBA00023136"/>
    </source>
</evidence>
<dbReference type="CDD" id="cd13957">
    <property type="entry name" value="PT_UbiA_Cox10"/>
    <property type="match status" value="1"/>
</dbReference>
<keyword evidence="3 9" id="KW-0808">Transferase</keyword>
<reference evidence="10 11" key="1">
    <citation type="submission" date="2018-10" db="EMBL/GenBank/DDBJ databases">
        <title>Genome sequence of the corn leaf aphid (Rhopalosiphum maidis Fitch).</title>
        <authorList>
            <person name="Chen W."/>
            <person name="Shakir S."/>
            <person name="Bigham M."/>
            <person name="Fei Z."/>
            <person name="Jander G."/>
        </authorList>
    </citation>
    <scope>NUCLEOTIDE SEQUENCE [LARGE SCALE GENOMIC DNA]</scope>
    <source>
        <strain evidence="10 11">BTI</strain>
    </source>
</reference>
<dbReference type="EC" id="2.5.1.141" evidence="9"/>
<keyword evidence="2 9" id="KW-1003">Cell membrane</keyword>
<dbReference type="EMBL" id="CP032759">
    <property type="protein sequence ID" value="AYN24618.1"/>
    <property type="molecule type" value="Genomic_DNA"/>
</dbReference>
<keyword evidence="7 9" id="KW-0472">Membrane</keyword>
<comment type="function">
    <text evidence="9">Converts heme B (protoheme IX) to heme O by substitution of the vinyl group on carbon 2 of heme B porphyrin ring with a hydroxyethyl farnesyl side group.</text>
</comment>
<evidence type="ECO:0000256" key="5">
    <source>
        <dbReference type="ARBA" id="ARBA00022989"/>
    </source>
</evidence>
<keyword evidence="5 9" id="KW-1133">Transmembrane helix</keyword>
<gene>
    <name evidence="9" type="primary">cyoE</name>
    <name evidence="10" type="ORF">D8S97_01395</name>
</gene>
<dbReference type="InterPro" id="IPR030470">
    <property type="entry name" value="UbiA_prenylTrfase_CS"/>
</dbReference>
<evidence type="ECO:0000256" key="9">
    <source>
        <dbReference type="HAMAP-Rule" id="MF_00154"/>
    </source>
</evidence>
<proteinExistence type="inferred from homology"/>
<dbReference type="PANTHER" id="PTHR43448">
    <property type="entry name" value="PROTOHEME IX FARNESYLTRANSFERASE, MITOCHONDRIAL"/>
    <property type="match status" value="1"/>
</dbReference>
<evidence type="ECO:0000256" key="1">
    <source>
        <dbReference type="ARBA" id="ARBA00004141"/>
    </source>
</evidence>
<dbReference type="InterPro" id="IPR006369">
    <property type="entry name" value="Protohaem_IX_farnesylTrfase"/>
</dbReference>
<dbReference type="Proteomes" id="UP000271533">
    <property type="component" value="Chromosome"/>
</dbReference>
<evidence type="ECO:0000313" key="11">
    <source>
        <dbReference type="Proteomes" id="UP000271533"/>
    </source>
</evidence>
<comment type="similarity">
    <text evidence="9">Belongs to the UbiA prenyltransferase family. Protoheme IX farnesyltransferase subfamily.</text>
</comment>
<dbReference type="OrthoDB" id="9814417at2"/>
<comment type="pathway">
    <text evidence="9">Porphyrin-containing compound metabolism; heme O biosynthesis; heme O from protoheme: step 1/1.</text>
</comment>
<dbReference type="HAMAP" id="MF_00154">
    <property type="entry name" value="CyoE_CtaB"/>
    <property type="match status" value="1"/>
</dbReference>
<sequence length="285" mass="33498">MLKNYLEITKPRIIIGNIILIIGSFLFSSFPFFNFFLFLFTIFGTSLVIASSCVLNNLIDIDIDNKMNRTKNRVLVRNLINPTSALIFAFFIGIVGFFILGFLVNILSMFLAFIGFIIYVFFYTFLFKRKSIYSTFIGSFSGSIPPVIGHTAVSNDVNLFCFLLFIIFIFWQMSHFYAISIFYINDYRKAHLPFFPVVKGISKAKKHIFYYIICFIVSTSMLTFLGYLSYIFLLFFSFFSFYWLYISYLSIRKNDDKKFSSKLFHFSILIVMLFNFLISIDYYIF</sequence>
<evidence type="ECO:0000256" key="8">
    <source>
        <dbReference type="ARBA" id="ARBA00047690"/>
    </source>
</evidence>
<dbReference type="GO" id="GO:0008495">
    <property type="term" value="F:protoheme IX farnesyltransferase activity"/>
    <property type="evidence" value="ECO:0007669"/>
    <property type="project" value="UniProtKB-UniRule"/>
</dbReference>
<dbReference type="Pfam" id="PF01040">
    <property type="entry name" value="UbiA"/>
    <property type="match status" value="1"/>
</dbReference>
<feature type="transmembrane region" description="Helical" evidence="9">
    <location>
        <begin position="208"/>
        <end position="225"/>
    </location>
</feature>
<protein>
    <recommendedName>
        <fullName evidence="9">Protoheme IX farnesyltransferase</fullName>
        <ecNumber evidence="9">2.5.1.141</ecNumber>
    </recommendedName>
    <alternativeName>
        <fullName evidence="9">Heme B farnesyltransferase</fullName>
    </alternativeName>
    <alternativeName>
        <fullName evidence="9">Heme O synthase</fullName>
    </alternativeName>
</protein>
<comment type="subcellular location">
    <subcellularLocation>
        <location evidence="9">Cell membrane</location>
        <topology evidence="9">Multi-pass membrane protein</topology>
    </subcellularLocation>
    <subcellularLocation>
        <location evidence="1">Membrane</location>
        <topology evidence="1">Multi-pass membrane protein</topology>
    </subcellularLocation>
</comment>
<evidence type="ECO:0000313" key="10">
    <source>
        <dbReference type="EMBL" id="AYN24618.1"/>
    </source>
</evidence>
<feature type="transmembrane region" description="Helical" evidence="9">
    <location>
        <begin position="12"/>
        <end position="30"/>
    </location>
</feature>
<dbReference type="AlphaFoldDB" id="A0A3G2I6L7"/>
<feature type="transmembrane region" description="Helical" evidence="9">
    <location>
        <begin position="36"/>
        <end position="59"/>
    </location>
</feature>
<evidence type="ECO:0000256" key="3">
    <source>
        <dbReference type="ARBA" id="ARBA00022679"/>
    </source>
</evidence>
<evidence type="ECO:0000256" key="4">
    <source>
        <dbReference type="ARBA" id="ARBA00022692"/>
    </source>
</evidence>
<feature type="transmembrane region" description="Helical" evidence="9">
    <location>
        <begin position="106"/>
        <end position="126"/>
    </location>
</feature>
<dbReference type="GO" id="GO:0005886">
    <property type="term" value="C:plasma membrane"/>
    <property type="evidence" value="ECO:0007669"/>
    <property type="project" value="UniProtKB-SubCell"/>
</dbReference>
<feature type="transmembrane region" description="Helical" evidence="9">
    <location>
        <begin position="133"/>
        <end position="153"/>
    </location>
</feature>